<dbReference type="SUPFAM" id="SSF55144">
    <property type="entry name" value="LigT-like"/>
    <property type="match status" value="1"/>
</dbReference>
<dbReference type="EC" id="3.1.4.58" evidence="2"/>
<comment type="similarity">
    <text evidence="2">Belongs to the 2H phosphoesterase superfamily. ThpR family.</text>
</comment>
<dbReference type="EMBL" id="JASCIS010000096">
    <property type="protein sequence ID" value="MDI3424340.1"/>
    <property type="molecule type" value="Genomic_DNA"/>
</dbReference>
<feature type="compositionally biased region" description="Basic and acidic residues" evidence="3">
    <location>
        <begin position="174"/>
        <end position="190"/>
    </location>
</feature>
<evidence type="ECO:0000313" key="4">
    <source>
        <dbReference type="EMBL" id="MDI3424340.1"/>
    </source>
</evidence>
<comment type="catalytic activity">
    <reaction evidence="2">
        <text>a 3'-end 2',3'-cyclophospho-ribonucleotide-RNA + H2O = a 3'-end 2'-phospho-ribonucleotide-RNA + H(+)</text>
        <dbReference type="Rhea" id="RHEA:11828"/>
        <dbReference type="Rhea" id="RHEA-COMP:10464"/>
        <dbReference type="Rhea" id="RHEA-COMP:17353"/>
        <dbReference type="ChEBI" id="CHEBI:15377"/>
        <dbReference type="ChEBI" id="CHEBI:15378"/>
        <dbReference type="ChEBI" id="CHEBI:83064"/>
        <dbReference type="ChEBI" id="CHEBI:173113"/>
        <dbReference type="EC" id="3.1.4.58"/>
    </reaction>
</comment>
<dbReference type="HAMAP" id="MF_01940">
    <property type="entry name" value="RNA_CPDase"/>
    <property type="match status" value="1"/>
</dbReference>
<dbReference type="Pfam" id="PF13563">
    <property type="entry name" value="2_5_RNA_ligase2"/>
    <property type="match status" value="1"/>
</dbReference>
<comment type="function">
    <text evidence="2">Hydrolyzes RNA 2',3'-cyclic phosphodiester to an RNA 2'-phosphomonoester.</text>
</comment>
<dbReference type="Gene3D" id="3.90.1140.10">
    <property type="entry name" value="Cyclic phosphodiesterase"/>
    <property type="match status" value="1"/>
</dbReference>
<evidence type="ECO:0000313" key="5">
    <source>
        <dbReference type="Proteomes" id="UP001237105"/>
    </source>
</evidence>
<keyword evidence="5" id="KW-1185">Reference proteome</keyword>
<dbReference type="PANTHER" id="PTHR35561:SF1">
    <property type="entry name" value="RNA 2',3'-CYCLIC PHOSPHODIESTERASE"/>
    <property type="match status" value="1"/>
</dbReference>
<feature type="active site" description="Proton donor" evidence="2">
    <location>
        <position position="42"/>
    </location>
</feature>
<gene>
    <name evidence="4" type="primary">thpR</name>
    <name evidence="4" type="ORF">QIT00_38500</name>
</gene>
<reference evidence="4 5" key="1">
    <citation type="submission" date="2023-05" db="EMBL/GenBank/DDBJ databases">
        <title>Draft genome sequence of Streptomyces sp. B-S-A12 isolated from a cave soil in Thailand.</title>
        <authorList>
            <person name="Chamroensaksri N."/>
            <person name="Muangham S."/>
        </authorList>
    </citation>
    <scope>NUCLEOTIDE SEQUENCE [LARGE SCALE GENOMIC DNA]</scope>
    <source>
        <strain evidence="4 5">B-S-A12</strain>
    </source>
</reference>
<evidence type="ECO:0000256" key="3">
    <source>
        <dbReference type="SAM" id="MobiDB-lite"/>
    </source>
</evidence>
<dbReference type="InterPro" id="IPR004175">
    <property type="entry name" value="RNA_CPDase"/>
</dbReference>
<feature type="short sequence motif" description="HXTX 1" evidence="2">
    <location>
        <begin position="42"/>
        <end position="45"/>
    </location>
</feature>
<accession>A0ABT6T9F3</accession>
<name>A0ABT6T9F3_9ACTN</name>
<comment type="caution">
    <text evidence="4">The sequence shown here is derived from an EMBL/GenBank/DDBJ whole genome shotgun (WGS) entry which is preliminary data.</text>
</comment>
<dbReference type="RefSeq" id="WP_282540159.1">
    <property type="nucleotide sequence ID" value="NZ_JASCIS010000096.1"/>
</dbReference>
<dbReference type="InterPro" id="IPR009097">
    <property type="entry name" value="Cyclic_Pdiesterase"/>
</dbReference>
<dbReference type="NCBIfam" id="TIGR02258">
    <property type="entry name" value="2_5_ligase"/>
    <property type="match status" value="1"/>
</dbReference>
<evidence type="ECO:0000256" key="2">
    <source>
        <dbReference type="HAMAP-Rule" id="MF_01940"/>
    </source>
</evidence>
<keyword evidence="1 2" id="KW-0378">Hydrolase</keyword>
<feature type="active site" description="Proton acceptor" evidence="2">
    <location>
        <position position="126"/>
    </location>
</feature>
<dbReference type="Proteomes" id="UP001237105">
    <property type="component" value="Unassembled WGS sequence"/>
</dbReference>
<organism evidence="4 5">
    <name type="scientific">Streptomyces luteolus</name>
    <dbReference type="NCBI Taxonomy" id="3043615"/>
    <lineage>
        <taxon>Bacteria</taxon>
        <taxon>Bacillati</taxon>
        <taxon>Actinomycetota</taxon>
        <taxon>Actinomycetes</taxon>
        <taxon>Kitasatosporales</taxon>
        <taxon>Streptomycetaceae</taxon>
        <taxon>Streptomyces</taxon>
    </lineage>
</organism>
<protein>
    <recommendedName>
        <fullName evidence="2">RNA 2',3'-cyclic phosphodiesterase</fullName>
        <shortName evidence="2">RNA 2',3'-CPDase</shortName>
        <ecNumber evidence="2">3.1.4.58</ecNumber>
    </recommendedName>
</protein>
<evidence type="ECO:0000256" key="1">
    <source>
        <dbReference type="ARBA" id="ARBA00022801"/>
    </source>
</evidence>
<dbReference type="PANTHER" id="PTHR35561">
    <property type="entry name" value="RNA 2',3'-CYCLIC PHOSPHODIESTERASE"/>
    <property type="match status" value="1"/>
</dbReference>
<feature type="region of interest" description="Disordered" evidence="3">
    <location>
        <begin position="169"/>
        <end position="190"/>
    </location>
</feature>
<sequence>MRLFVAVIPPAGVLDELAAEVRELKQLPGADGLGWTERAGWHFTLAFLGDVPEEIRPELRERLTRAAHRTAPFRLALRGGGRFGDRALWAGADGELDVIRRLAERAEAAARKAGLAMDDHRRYTPHLTLARSRAATVDLRPYVEALAGFASEPWTVGDLALVHSRLPRSGVPGERPRYEEVERRPLGGAG</sequence>
<proteinExistence type="inferred from homology"/>
<feature type="short sequence motif" description="HXTX 2" evidence="2">
    <location>
        <begin position="126"/>
        <end position="129"/>
    </location>
</feature>